<accession>X1J4N5</accession>
<dbReference type="InterPro" id="IPR044946">
    <property type="entry name" value="Restrct_endonuc_typeI_TRD_sf"/>
</dbReference>
<dbReference type="Gene3D" id="3.90.220.20">
    <property type="entry name" value="DNA methylase specificity domains"/>
    <property type="match status" value="1"/>
</dbReference>
<feature type="non-terminal residue" evidence="4">
    <location>
        <position position="82"/>
    </location>
</feature>
<dbReference type="GO" id="GO:0009307">
    <property type="term" value="P:DNA restriction-modification system"/>
    <property type="evidence" value="ECO:0007669"/>
    <property type="project" value="UniProtKB-KW"/>
</dbReference>
<evidence type="ECO:0000256" key="3">
    <source>
        <dbReference type="SAM" id="Phobius"/>
    </source>
</evidence>
<reference evidence="4" key="1">
    <citation type="journal article" date="2014" name="Front. Microbiol.">
        <title>High frequency of phylogenetically diverse reductive dehalogenase-homologous genes in deep subseafloor sedimentary metagenomes.</title>
        <authorList>
            <person name="Kawai M."/>
            <person name="Futagami T."/>
            <person name="Toyoda A."/>
            <person name="Takaki Y."/>
            <person name="Nishi S."/>
            <person name="Hori S."/>
            <person name="Arai W."/>
            <person name="Tsubouchi T."/>
            <person name="Morono Y."/>
            <person name="Uchiyama I."/>
            <person name="Ito T."/>
            <person name="Fujiyama A."/>
            <person name="Inagaki F."/>
            <person name="Takami H."/>
        </authorList>
    </citation>
    <scope>NUCLEOTIDE SEQUENCE</scope>
    <source>
        <strain evidence="4">Expedition CK06-06</strain>
    </source>
</reference>
<comment type="caution">
    <text evidence="4">The sequence shown here is derived from an EMBL/GenBank/DDBJ whole genome shotgun (WGS) entry which is preliminary data.</text>
</comment>
<feature type="transmembrane region" description="Helical" evidence="3">
    <location>
        <begin position="52"/>
        <end position="76"/>
    </location>
</feature>
<evidence type="ECO:0000313" key="4">
    <source>
        <dbReference type="EMBL" id="GAH64738.1"/>
    </source>
</evidence>
<keyword evidence="3" id="KW-0812">Transmembrane</keyword>
<feature type="transmembrane region" description="Helical" evidence="3">
    <location>
        <begin position="6"/>
        <end position="31"/>
    </location>
</feature>
<dbReference type="EMBL" id="BARU01031886">
    <property type="protein sequence ID" value="GAH64738.1"/>
    <property type="molecule type" value="Genomic_DNA"/>
</dbReference>
<dbReference type="SUPFAM" id="SSF116734">
    <property type="entry name" value="DNA methylase specificity domain"/>
    <property type="match status" value="1"/>
</dbReference>
<name>X1J4N5_9ZZZZ</name>
<dbReference type="AlphaFoldDB" id="X1J4N5"/>
<organism evidence="4">
    <name type="scientific">marine sediment metagenome</name>
    <dbReference type="NCBI Taxonomy" id="412755"/>
    <lineage>
        <taxon>unclassified sequences</taxon>
        <taxon>metagenomes</taxon>
        <taxon>ecological metagenomes</taxon>
    </lineage>
</organism>
<keyword evidence="3" id="KW-1133">Transmembrane helix</keyword>
<evidence type="ECO:0000256" key="1">
    <source>
        <dbReference type="ARBA" id="ARBA00022747"/>
    </source>
</evidence>
<sequence length="82" mass="9473">MELFSSNTFFVVLFIPHITIYIFLADTLLGYEFNQKYKRVRKGDLVYNPYRVNIGSIGIVPSYLDGMLVSPAYVVFRPKSND</sequence>
<proteinExistence type="predicted"/>
<evidence type="ECO:0000256" key="2">
    <source>
        <dbReference type="ARBA" id="ARBA00023125"/>
    </source>
</evidence>
<keyword evidence="1" id="KW-0680">Restriction system</keyword>
<dbReference type="GO" id="GO:0003677">
    <property type="term" value="F:DNA binding"/>
    <property type="evidence" value="ECO:0007669"/>
    <property type="project" value="UniProtKB-KW"/>
</dbReference>
<keyword evidence="2" id="KW-0238">DNA-binding</keyword>
<gene>
    <name evidence="4" type="ORF">S03H2_50374</name>
</gene>
<keyword evidence="3" id="KW-0472">Membrane</keyword>
<protein>
    <submittedName>
        <fullName evidence="4">Uncharacterized protein</fullName>
    </submittedName>
</protein>